<evidence type="ECO:0000313" key="4">
    <source>
        <dbReference type="Proteomes" id="UP000240819"/>
    </source>
</evidence>
<name>A0A2H5BGC8_9CAUD</name>
<evidence type="ECO:0000259" key="1">
    <source>
        <dbReference type="Pfam" id="PF21425"/>
    </source>
</evidence>
<reference evidence="3 4" key="1">
    <citation type="submission" date="2017-12" db="EMBL/GenBank/DDBJ databases">
        <authorList>
            <person name="Lestochi C.V."/>
            <person name="Miller K.C."/>
            <person name="Miller J.S."/>
            <person name="Stanton M.L."/>
            <person name="Broussard G.W."/>
        </authorList>
    </citation>
    <scope>NUCLEOTIDE SEQUENCE [LARGE SCALE GENOMIC DNA]</scope>
</reference>
<dbReference type="EMBL" id="MG649966">
    <property type="protein sequence ID" value="AUG85043.1"/>
    <property type="molecule type" value="Genomic_DNA"/>
</dbReference>
<dbReference type="Gene3D" id="3.30.200.190">
    <property type="match status" value="1"/>
</dbReference>
<dbReference type="Gene3D" id="2.40.30.290">
    <property type="match status" value="1"/>
</dbReference>
<dbReference type="Pfam" id="PF21425">
    <property type="entry name" value="DTP-pb9_A-dom_N"/>
    <property type="match status" value="1"/>
</dbReference>
<sequence>MAIRLPDPFTHPDEAPGFLKAPLVDNEPILQDELPNGKVLQTKTSAQYWSVDITYPDLYDLEYRLISSTIEEAKRTGDTIEIVLPQYINYRVIGDLTATSIPAGQKGSTIEITGTSNIQGAPYLGDLFKLSTHPKVYKITKFKREADKFILNIYPDLFIETKGTEKPVFNVVPLQVRLVNRTSIEANVNADGMYEGISYSFRESL</sequence>
<evidence type="ECO:0000313" key="3">
    <source>
        <dbReference type="EMBL" id="AUG85043.1"/>
    </source>
</evidence>
<feature type="domain" description="Distal tail protein pb9 A" evidence="1">
    <location>
        <begin position="5"/>
        <end position="87"/>
    </location>
</feature>
<accession>A0A2H5BGC8</accession>
<protein>
    <recommendedName>
        <fullName evidence="5">Distal tail protein</fullName>
    </recommendedName>
</protein>
<keyword evidence="4" id="KW-1185">Reference proteome</keyword>
<proteinExistence type="predicted"/>
<evidence type="ECO:0008006" key="5">
    <source>
        <dbReference type="Google" id="ProtNLM"/>
    </source>
</evidence>
<dbReference type="Pfam" id="PF21430">
    <property type="entry name" value="DTP-pb9_B-dom"/>
    <property type="match status" value="1"/>
</dbReference>
<feature type="domain" description="Distal tail protein pb9 B" evidence="2">
    <location>
        <begin position="89"/>
        <end position="171"/>
    </location>
</feature>
<dbReference type="InterPro" id="IPR048417">
    <property type="entry name" value="DTP-pb9_A-dom_N"/>
</dbReference>
<organism evidence="3 4">
    <name type="scientific">Vibrio phage Ceto</name>
    <dbReference type="NCBI Taxonomy" id="2570300"/>
    <lineage>
        <taxon>Viruses</taxon>
        <taxon>Duplodnaviria</taxon>
        <taxon>Heunggongvirae</taxon>
        <taxon>Uroviricota</taxon>
        <taxon>Caudoviricetes</taxon>
        <taxon>Demerecviridae</taxon>
        <taxon>Ermolyevavirinae</taxon>
        <taxon>Cetovirus</taxon>
        <taxon>Cetovirus ceto</taxon>
    </lineage>
</organism>
<evidence type="ECO:0000259" key="2">
    <source>
        <dbReference type="Pfam" id="PF21430"/>
    </source>
</evidence>
<dbReference type="InterPro" id="IPR048415">
    <property type="entry name" value="DTP-pb9_B-dom"/>
</dbReference>
<gene>
    <name evidence="3" type="ORF">CETO_36</name>
</gene>
<dbReference type="Proteomes" id="UP000240819">
    <property type="component" value="Segment"/>
</dbReference>